<dbReference type="AlphaFoldDB" id="A0A4U2Y2C9"/>
<dbReference type="SUPFAM" id="SSF53098">
    <property type="entry name" value="Ribonuclease H-like"/>
    <property type="match status" value="1"/>
</dbReference>
<evidence type="ECO:0000313" key="2">
    <source>
        <dbReference type="EMBL" id="TKI54556.1"/>
    </source>
</evidence>
<dbReference type="EMBL" id="SZNK01000001">
    <property type="protein sequence ID" value="TKI54556.1"/>
    <property type="molecule type" value="Genomic_DNA"/>
</dbReference>
<name>A0A4U2Y2C9_9BACL</name>
<reference evidence="2 3" key="1">
    <citation type="submission" date="2019-04" db="EMBL/GenBank/DDBJ databases">
        <title>Whole genome sequencing of Brevibacillus sp. TGS2-1.</title>
        <authorList>
            <person name="Choi A."/>
        </authorList>
    </citation>
    <scope>NUCLEOTIDE SEQUENCE [LARGE SCALE GENOMIC DNA]</scope>
    <source>
        <strain evidence="2 3">TGS2-1</strain>
    </source>
</reference>
<organism evidence="2 3">
    <name type="scientific">Brevibacillus antibioticus</name>
    <dbReference type="NCBI Taxonomy" id="2570228"/>
    <lineage>
        <taxon>Bacteria</taxon>
        <taxon>Bacillati</taxon>
        <taxon>Bacillota</taxon>
        <taxon>Bacilli</taxon>
        <taxon>Bacillales</taxon>
        <taxon>Paenibacillaceae</taxon>
        <taxon>Brevibacillus</taxon>
    </lineage>
</organism>
<dbReference type="InterPro" id="IPR050900">
    <property type="entry name" value="Transposase_IS3/IS150/IS904"/>
</dbReference>
<sequence>MTQYRVCDKWLYLSAIKDLFNNEIVAYHMSLRNDNDLVLQTFLKAFEKHKDVTGLIVHSD</sequence>
<evidence type="ECO:0000313" key="3">
    <source>
        <dbReference type="Proteomes" id="UP000307841"/>
    </source>
</evidence>
<dbReference type="RefSeq" id="WP_137027993.1">
    <property type="nucleotide sequence ID" value="NZ_SZNK01000001.1"/>
</dbReference>
<proteinExistence type="predicted"/>
<evidence type="ECO:0000259" key="1">
    <source>
        <dbReference type="Pfam" id="PF00665"/>
    </source>
</evidence>
<comment type="caution">
    <text evidence="2">The sequence shown here is derived from an EMBL/GenBank/DDBJ whole genome shotgun (WGS) entry which is preliminary data.</text>
</comment>
<dbReference type="PANTHER" id="PTHR46889:SF4">
    <property type="entry name" value="TRANSPOSASE INSO FOR INSERTION SEQUENCE ELEMENT IS911B-RELATED"/>
    <property type="match status" value="1"/>
</dbReference>
<dbReference type="InterPro" id="IPR012337">
    <property type="entry name" value="RNaseH-like_sf"/>
</dbReference>
<dbReference type="Pfam" id="PF00665">
    <property type="entry name" value="rve"/>
    <property type="match status" value="1"/>
</dbReference>
<dbReference type="InterPro" id="IPR001584">
    <property type="entry name" value="Integrase_cat-core"/>
</dbReference>
<dbReference type="OrthoDB" id="9781005at2"/>
<keyword evidence="3" id="KW-1185">Reference proteome</keyword>
<dbReference type="GO" id="GO:0015074">
    <property type="term" value="P:DNA integration"/>
    <property type="evidence" value="ECO:0007669"/>
    <property type="project" value="InterPro"/>
</dbReference>
<dbReference type="PANTHER" id="PTHR46889">
    <property type="entry name" value="TRANSPOSASE INSF FOR INSERTION SEQUENCE IS3B-RELATED"/>
    <property type="match status" value="1"/>
</dbReference>
<protein>
    <submittedName>
        <fullName evidence="2">DDE-type integrase/transposase/recombinase</fullName>
    </submittedName>
</protein>
<accession>A0A4U2Y2C9</accession>
<gene>
    <name evidence="2" type="ORF">E8L90_03375</name>
</gene>
<dbReference type="Proteomes" id="UP000307841">
    <property type="component" value="Unassembled WGS sequence"/>
</dbReference>
<feature type="domain" description="Integrase catalytic" evidence="1">
    <location>
        <begin position="3"/>
        <end position="60"/>
    </location>
</feature>